<gene>
    <name evidence="2" type="ORF">M972_111438</name>
</gene>
<dbReference type="Proteomes" id="UP000223596">
    <property type="component" value="Unassembled WGS sequence"/>
</dbReference>
<sequence length="136" mass="15734">MSYIKERVSYLKGLAEGMKIDDSTNEGKLLKAMIEVLDDIALAVEDIEEVQEQLEEQVDSIDEDLEEFARILFDEEEDDDVLAQIECPHCNKVFDLTEDMIDGDSDSFECPYCHEEIAFEWDCDCEDCSEEEENKE</sequence>
<dbReference type="RefSeq" id="WP_003517137.1">
    <property type="nucleotide sequence ID" value="NZ_CP013828.1"/>
</dbReference>
<evidence type="ECO:0000313" key="3">
    <source>
        <dbReference type="Proteomes" id="UP000223596"/>
    </source>
</evidence>
<dbReference type="EMBL" id="PDBW01000001">
    <property type="protein sequence ID" value="PFH02653.1"/>
    <property type="molecule type" value="Genomic_DNA"/>
</dbReference>
<proteinExistence type="predicted"/>
<reference evidence="2 3" key="1">
    <citation type="submission" date="2017-09" db="EMBL/GenBank/DDBJ databases">
        <title>Evaluation of Pacific Biosciences Sequencing Technology to Finishing C. thermocellum Genome Sequences.</title>
        <authorList>
            <person name="Brown S."/>
        </authorList>
    </citation>
    <scope>NUCLEOTIDE SEQUENCE [LARGE SCALE GENOMIC DNA]</scope>
    <source>
        <strain evidence="2 3">AD2</strain>
    </source>
</reference>
<name>A0AB36TFR1_ACETH</name>
<evidence type="ECO:0000256" key="1">
    <source>
        <dbReference type="SAM" id="Coils"/>
    </source>
</evidence>
<dbReference type="AlphaFoldDB" id="A0AB36TFR1"/>
<accession>A0AB36TFR1</accession>
<dbReference type="InterPro" id="IPR054688">
    <property type="entry name" value="CD1247_N"/>
</dbReference>
<protein>
    <recommendedName>
        <fullName evidence="4">Zinc ribbon domain-containing protein</fullName>
    </recommendedName>
</protein>
<evidence type="ECO:0008006" key="4">
    <source>
        <dbReference type="Google" id="ProtNLM"/>
    </source>
</evidence>
<dbReference type="NCBIfam" id="NF045650">
    <property type="entry name" value="CD1247_Nterm"/>
    <property type="match status" value="1"/>
</dbReference>
<feature type="coiled-coil region" evidence="1">
    <location>
        <begin position="37"/>
        <end position="71"/>
    </location>
</feature>
<comment type="caution">
    <text evidence="2">The sequence shown here is derived from an EMBL/GenBank/DDBJ whole genome shotgun (WGS) entry which is preliminary data.</text>
</comment>
<evidence type="ECO:0000313" key="2">
    <source>
        <dbReference type="EMBL" id="PFH02653.1"/>
    </source>
</evidence>
<organism evidence="2 3">
    <name type="scientific">Acetivibrio thermocellus AD2</name>
    <dbReference type="NCBI Taxonomy" id="1138384"/>
    <lineage>
        <taxon>Bacteria</taxon>
        <taxon>Bacillati</taxon>
        <taxon>Bacillota</taxon>
        <taxon>Clostridia</taxon>
        <taxon>Eubacteriales</taxon>
        <taxon>Oscillospiraceae</taxon>
        <taxon>Acetivibrio</taxon>
    </lineage>
</organism>
<keyword evidence="1" id="KW-0175">Coiled coil</keyword>
<dbReference type="GeneID" id="35806224"/>